<evidence type="ECO:0000256" key="1">
    <source>
        <dbReference type="SAM" id="MobiDB-lite"/>
    </source>
</evidence>
<dbReference type="Proteomes" id="UP000297527">
    <property type="component" value="Unassembled WGS sequence"/>
</dbReference>
<dbReference type="EMBL" id="PQXN01000403">
    <property type="protein sequence ID" value="TGO45285.1"/>
    <property type="molecule type" value="Genomic_DNA"/>
</dbReference>
<sequence length="167" mass="19361">MLSVQRYKTPKTLADTQTNEHTQSHRDDPALRSSRLSLSISDQEGLDYLLEHIWSEWYLHGGGLKSSEIAVEVFREIQRPFLEQLHEEGTIQTSKEYKDAFQEAYKKNSQDLFAQMDHLQQGQKNNLQYLQRVPGASRKDDKPYQTFLREGNNSSQKEECIVRGNAS</sequence>
<keyword evidence="3" id="KW-1185">Reference proteome</keyword>
<accession>A0A4Z1H8V8</accession>
<feature type="region of interest" description="Disordered" evidence="1">
    <location>
        <begin position="1"/>
        <end position="32"/>
    </location>
</feature>
<comment type="caution">
    <text evidence="2">The sequence shown here is derived from an EMBL/GenBank/DDBJ whole genome shotgun (WGS) entry which is preliminary data.</text>
</comment>
<organism evidence="2 3">
    <name type="scientific">Botryotinia convoluta</name>
    <dbReference type="NCBI Taxonomy" id="54673"/>
    <lineage>
        <taxon>Eukaryota</taxon>
        <taxon>Fungi</taxon>
        <taxon>Dikarya</taxon>
        <taxon>Ascomycota</taxon>
        <taxon>Pezizomycotina</taxon>
        <taxon>Leotiomycetes</taxon>
        <taxon>Helotiales</taxon>
        <taxon>Sclerotiniaceae</taxon>
        <taxon>Botryotinia</taxon>
    </lineage>
</organism>
<dbReference type="AlphaFoldDB" id="A0A4Z1H8V8"/>
<gene>
    <name evidence="2" type="ORF">BCON_0405g00040</name>
</gene>
<evidence type="ECO:0000313" key="3">
    <source>
        <dbReference type="Proteomes" id="UP000297527"/>
    </source>
</evidence>
<name>A0A4Z1H8V8_9HELO</name>
<feature type="region of interest" description="Disordered" evidence="1">
    <location>
        <begin position="134"/>
        <end position="167"/>
    </location>
</feature>
<evidence type="ECO:0000313" key="2">
    <source>
        <dbReference type="EMBL" id="TGO45285.1"/>
    </source>
</evidence>
<protein>
    <submittedName>
        <fullName evidence="2">Uncharacterized protein</fullName>
    </submittedName>
</protein>
<reference evidence="2 3" key="1">
    <citation type="submission" date="2017-12" db="EMBL/GenBank/DDBJ databases">
        <title>Comparative genomics of Botrytis spp.</title>
        <authorList>
            <person name="Valero-Jimenez C.A."/>
            <person name="Tapia P."/>
            <person name="Veloso J."/>
            <person name="Silva-Moreno E."/>
            <person name="Staats M."/>
            <person name="Valdes J.H."/>
            <person name="Van Kan J.A.L."/>
        </authorList>
    </citation>
    <scope>NUCLEOTIDE SEQUENCE [LARGE SCALE GENOMIC DNA]</scope>
    <source>
        <strain evidence="2 3">MUCL11595</strain>
    </source>
</reference>
<proteinExistence type="predicted"/>